<dbReference type="SFLD" id="SFLDS00029">
    <property type="entry name" value="Radical_SAM"/>
    <property type="match status" value="1"/>
</dbReference>
<dbReference type="HAMAP" id="MF_00917">
    <property type="entry name" value="QueE"/>
    <property type="match status" value="1"/>
</dbReference>
<dbReference type="InterPro" id="IPR007197">
    <property type="entry name" value="rSAM"/>
</dbReference>
<name>A0A345HVW2_9ACTN</name>
<keyword evidence="6 8" id="KW-0411">Iron-sulfur</keyword>
<comment type="caution">
    <text evidence="8">Lacks conserved residue(s) required for the propagation of feature annotation.</text>
</comment>
<dbReference type="RefSeq" id="WP_114663014.1">
    <property type="nucleotide sequence ID" value="NZ_CP031194.1"/>
</dbReference>
<comment type="subunit">
    <text evidence="8">Homodimer.</text>
</comment>
<proteinExistence type="inferred from homology"/>
<evidence type="ECO:0000256" key="8">
    <source>
        <dbReference type="HAMAP-Rule" id="MF_00917"/>
    </source>
</evidence>
<evidence type="ECO:0000256" key="3">
    <source>
        <dbReference type="ARBA" id="ARBA00022723"/>
    </source>
</evidence>
<feature type="binding site" evidence="8">
    <location>
        <begin position="33"/>
        <end position="35"/>
    </location>
    <ligand>
        <name>substrate</name>
    </ligand>
</feature>
<feature type="binding site" evidence="8">
    <location>
        <position position="61"/>
    </location>
    <ligand>
        <name>Mg(2+)</name>
        <dbReference type="ChEBI" id="CHEBI:18420"/>
    </ligand>
</feature>
<evidence type="ECO:0000256" key="1">
    <source>
        <dbReference type="ARBA" id="ARBA00022485"/>
    </source>
</evidence>
<comment type="pathway">
    <text evidence="8">Purine metabolism; 7-cyano-7-deazaguanine biosynthesis.</text>
</comment>
<dbReference type="AlphaFoldDB" id="A0A345HVW2"/>
<dbReference type="UniPathway" id="UPA00391"/>
<feature type="binding site" evidence="8">
    <location>
        <position position="56"/>
    </location>
    <ligand>
        <name>[4Fe-4S] cluster</name>
        <dbReference type="ChEBI" id="CHEBI:49883"/>
        <note>4Fe-4S-S-AdoMet</note>
    </ligand>
</feature>
<evidence type="ECO:0000313" key="10">
    <source>
        <dbReference type="EMBL" id="AXG80836.1"/>
    </source>
</evidence>
<feature type="binding site" evidence="8">
    <location>
        <position position="52"/>
    </location>
    <ligand>
        <name>[4Fe-4S] cluster</name>
        <dbReference type="ChEBI" id="CHEBI:49883"/>
        <note>4Fe-4S-S-AdoMet</note>
    </ligand>
</feature>
<dbReference type="PANTHER" id="PTHR42836:SF1">
    <property type="entry name" value="7-CARBOXY-7-DEAZAGUANINE SYNTHASE"/>
    <property type="match status" value="1"/>
</dbReference>
<feature type="binding site" evidence="8">
    <location>
        <begin position="148"/>
        <end position="150"/>
    </location>
    <ligand>
        <name>S-adenosyl-L-methionine</name>
        <dbReference type="ChEBI" id="CHEBI:59789"/>
    </ligand>
</feature>
<evidence type="ECO:0000256" key="7">
    <source>
        <dbReference type="ARBA" id="ARBA00023239"/>
    </source>
</evidence>
<evidence type="ECO:0000259" key="9">
    <source>
        <dbReference type="PROSITE" id="PS51918"/>
    </source>
</evidence>
<keyword evidence="5 8" id="KW-0408">Iron</keyword>
<evidence type="ECO:0000256" key="5">
    <source>
        <dbReference type="ARBA" id="ARBA00023004"/>
    </source>
</evidence>
<protein>
    <recommendedName>
        <fullName evidence="8">7-carboxy-7-deazaguanine synthase</fullName>
        <shortName evidence="8">CDG synthase</shortName>
        <ecNumber evidence="8">4.3.99.3</ecNumber>
    </recommendedName>
    <alternativeName>
        <fullName evidence="8">Queuosine biosynthesis protein QueE</fullName>
    </alternativeName>
</protein>
<comment type="cofactor">
    <cofactor evidence="8">
        <name>Mg(2+)</name>
        <dbReference type="ChEBI" id="CHEBI:18420"/>
    </cofactor>
</comment>
<dbReference type="GO" id="GO:0051539">
    <property type="term" value="F:4 iron, 4 sulfur cluster binding"/>
    <property type="evidence" value="ECO:0007669"/>
    <property type="project" value="UniProtKB-UniRule"/>
</dbReference>
<keyword evidence="4 8" id="KW-0460">Magnesium</keyword>
<dbReference type="GO" id="GO:1904047">
    <property type="term" value="F:S-adenosyl-L-methionine binding"/>
    <property type="evidence" value="ECO:0007669"/>
    <property type="project" value="UniProtKB-UniRule"/>
</dbReference>
<dbReference type="GO" id="GO:0000287">
    <property type="term" value="F:magnesium ion binding"/>
    <property type="evidence" value="ECO:0007669"/>
    <property type="project" value="UniProtKB-UniRule"/>
</dbReference>
<dbReference type="GO" id="GO:0008616">
    <property type="term" value="P:tRNA queuosine(34) biosynthetic process"/>
    <property type="evidence" value="ECO:0007669"/>
    <property type="project" value="UniProtKB-UniRule"/>
</dbReference>
<feature type="binding site" evidence="8">
    <location>
        <position position="99"/>
    </location>
    <ligand>
        <name>substrate</name>
    </ligand>
</feature>
<dbReference type="Pfam" id="PF04055">
    <property type="entry name" value="Radical_SAM"/>
    <property type="match status" value="1"/>
</dbReference>
<comment type="similarity">
    <text evidence="8">Belongs to the radical SAM superfamily. 7-carboxy-7-deazaguanine synthase family.</text>
</comment>
<evidence type="ECO:0000256" key="4">
    <source>
        <dbReference type="ARBA" id="ARBA00022842"/>
    </source>
</evidence>
<keyword evidence="3 8" id="KW-0479">Metal-binding</keyword>
<keyword evidence="7 8" id="KW-0456">Lyase</keyword>
<evidence type="ECO:0000313" key="11">
    <source>
        <dbReference type="Proteomes" id="UP000253868"/>
    </source>
</evidence>
<dbReference type="Gene3D" id="3.20.20.70">
    <property type="entry name" value="Aldolase class I"/>
    <property type="match status" value="1"/>
</dbReference>
<keyword evidence="2 8" id="KW-0949">S-adenosyl-L-methionine</keyword>
<accession>A0A345HVW2</accession>
<feature type="domain" description="Radical SAM core" evidence="9">
    <location>
        <begin position="39"/>
        <end position="233"/>
    </location>
</feature>
<reference evidence="11" key="1">
    <citation type="submission" date="2018-07" db="EMBL/GenBank/DDBJ databases">
        <authorList>
            <person name="Zhao J."/>
        </authorList>
    </citation>
    <scope>NUCLEOTIDE SEQUENCE [LARGE SCALE GENOMIC DNA]</scope>
    <source>
        <strain evidence="11">GSSD-12</strain>
    </source>
</reference>
<dbReference type="EMBL" id="CP031194">
    <property type="protein sequence ID" value="AXG80836.1"/>
    <property type="molecule type" value="Genomic_DNA"/>
</dbReference>
<evidence type="ECO:0000256" key="2">
    <source>
        <dbReference type="ARBA" id="ARBA00022691"/>
    </source>
</evidence>
<dbReference type="KEGG" id="spad:DVK44_27735"/>
<comment type="cofactor">
    <cofactor evidence="8">
        <name>[4Fe-4S] cluster</name>
        <dbReference type="ChEBI" id="CHEBI:49883"/>
    </cofactor>
    <text evidence="8">Binds 1 [4Fe-4S] cluster. The cluster is coordinated with 3 cysteines and an exchangeable S-adenosyl-L-methionine.</text>
</comment>
<comment type="catalytic activity">
    <reaction evidence="8">
        <text>6-carboxy-5,6,7,8-tetrahydropterin + H(+) = 7-carboxy-7-carbaguanine + NH4(+)</text>
        <dbReference type="Rhea" id="RHEA:27974"/>
        <dbReference type="ChEBI" id="CHEBI:15378"/>
        <dbReference type="ChEBI" id="CHEBI:28938"/>
        <dbReference type="ChEBI" id="CHEBI:61032"/>
        <dbReference type="ChEBI" id="CHEBI:61036"/>
        <dbReference type="EC" id="4.3.99.3"/>
    </reaction>
</comment>
<comment type="function">
    <text evidence="8">Catalyzes the complex heterocyclic radical-mediated conversion of 6-carboxy-5,6,7,8-tetrahydropterin (CPH4) to 7-carboxy-7-deazaguanine (CDG), a step common to the biosynthetic pathways of all 7-deazapurine-containing compounds.</text>
</comment>
<comment type="cofactor">
    <cofactor evidence="8">
        <name>S-adenosyl-L-methionine</name>
        <dbReference type="ChEBI" id="CHEBI:59789"/>
    </cofactor>
    <text evidence="8">Binds 1 S-adenosyl-L-methionine per subunit.</text>
</comment>
<dbReference type="OrthoDB" id="9782387at2"/>
<dbReference type="PIRSF" id="PIRSF000370">
    <property type="entry name" value="QueE"/>
    <property type="match status" value="1"/>
</dbReference>
<dbReference type="PROSITE" id="PS51918">
    <property type="entry name" value="RADICAL_SAM"/>
    <property type="match status" value="1"/>
</dbReference>
<dbReference type="GO" id="GO:0016840">
    <property type="term" value="F:carbon-nitrogen lyase activity"/>
    <property type="evidence" value="ECO:0007669"/>
    <property type="project" value="UniProtKB-UniRule"/>
</dbReference>
<gene>
    <name evidence="8" type="primary">queE</name>
    <name evidence="10" type="ORF">DVK44_27735</name>
</gene>
<feature type="binding site" evidence="8">
    <location>
        <position position="59"/>
    </location>
    <ligand>
        <name>[4Fe-4S] cluster</name>
        <dbReference type="ChEBI" id="CHEBI:49883"/>
        <note>4Fe-4S-S-AdoMet</note>
    </ligand>
</feature>
<keyword evidence="8" id="KW-0671">Queuosine biosynthesis</keyword>
<dbReference type="InterPro" id="IPR013785">
    <property type="entry name" value="Aldolase_TIM"/>
</dbReference>
<dbReference type="PANTHER" id="PTHR42836">
    <property type="entry name" value="7-CARBOXY-7-DEAZAGUANINE SYNTHASE"/>
    <property type="match status" value="1"/>
</dbReference>
<sequence>MTTSEPVDIDLAAGDAALRLIVAECFGVEVPTFQGEGPSCGHPALFIRLSRCNLTCTKCDTKYTWDWSRFDPRKESTKRTVVDLLAWATSSPVELVVITGGEPLLQQTRLVPLVRGLLAAGKRVEFETNGTLAPMPELAVDGVLFNVSPKITSFGMDEAKSVVPAALEAFAASGRAAFKFVASSVADLDHIAELANAHRLAPVWVMPEGTTAEAITAATRVLADAVSARHWHFTTRLHVLAFADARGR</sequence>
<dbReference type="SUPFAM" id="SSF102114">
    <property type="entry name" value="Radical SAM enzymes"/>
    <property type="match status" value="1"/>
</dbReference>
<dbReference type="InterPro" id="IPR024924">
    <property type="entry name" value="7-CO-7-deazaguanine_synth-like"/>
</dbReference>
<feature type="binding site" evidence="8">
    <location>
        <position position="48"/>
    </location>
    <ligand>
        <name>substrate</name>
    </ligand>
</feature>
<organism evidence="10 11">
    <name type="scientific">Streptomyces paludis</name>
    <dbReference type="NCBI Taxonomy" id="2282738"/>
    <lineage>
        <taxon>Bacteria</taxon>
        <taxon>Bacillati</taxon>
        <taxon>Actinomycetota</taxon>
        <taxon>Actinomycetes</taxon>
        <taxon>Kitasatosporales</taxon>
        <taxon>Streptomycetaceae</taxon>
        <taxon>Streptomyces</taxon>
    </lineage>
</organism>
<dbReference type="EC" id="4.3.99.3" evidence="8"/>
<keyword evidence="1 8" id="KW-0004">4Fe-4S</keyword>
<evidence type="ECO:0000256" key="6">
    <source>
        <dbReference type="ARBA" id="ARBA00023014"/>
    </source>
</evidence>
<dbReference type="InterPro" id="IPR058240">
    <property type="entry name" value="rSAM_sf"/>
</dbReference>
<feature type="binding site" evidence="8">
    <location>
        <position position="101"/>
    </location>
    <ligand>
        <name>S-adenosyl-L-methionine</name>
        <dbReference type="ChEBI" id="CHEBI:59789"/>
    </ligand>
</feature>
<keyword evidence="11" id="KW-1185">Reference proteome</keyword>
<dbReference type="Proteomes" id="UP000253868">
    <property type="component" value="Chromosome"/>
</dbReference>
<dbReference type="CDD" id="cd01335">
    <property type="entry name" value="Radical_SAM"/>
    <property type="match status" value="1"/>
</dbReference>